<reference evidence="2 3" key="1">
    <citation type="submission" date="2024-04" db="EMBL/GenBank/DDBJ databases">
        <title>Tritrichomonas musculus Genome.</title>
        <authorList>
            <person name="Alves-Ferreira E."/>
            <person name="Grigg M."/>
            <person name="Lorenzi H."/>
            <person name="Galac M."/>
        </authorList>
    </citation>
    <scope>NUCLEOTIDE SEQUENCE [LARGE SCALE GENOMIC DNA]</scope>
    <source>
        <strain evidence="2 3">EAF2021</strain>
    </source>
</reference>
<feature type="transmembrane region" description="Helical" evidence="1">
    <location>
        <begin position="94"/>
        <end position="117"/>
    </location>
</feature>
<dbReference type="Proteomes" id="UP001470230">
    <property type="component" value="Unassembled WGS sequence"/>
</dbReference>
<gene>
    <name evidence="2" type="ORF">M9Y10_009954</name>
</gene>
<keyword evidence="1" id="KW-1133">Transmembrane helix</keyword>
<evidence type="ECO:0000313" key="2">
    <source>
        <dbReference type="EMBL" id="KAK8866985.1"/>
    </source>
</evidence>
<dbReference type="EMBL" id="JAPFFF010000015">
    <property type="protein sequence ID" value="KAK8866985.1"/>
    <property type="molecule type" value="Genomic_DNA"/>
</dbReference>
<comment type="caution">
    <text evidence="2">The sequence shown here is derived from an EMBL/GenBank/DDBJ whole genome shotgun (WGS) entry which is preliminary data.</text>
</comment>
<proteinExistence type="predicted"/>
<protein>
    <submittedName>
        <fullName evidence="2">Uncharacterized protein</fullName>
    </submittedName>
</protein>
<keyword evidence="1" id="KW-0472">Membrane</keyword>
<organism evidence="2 3">
    <name type="scientific">Tritrichomonas musculus</name>
    <dbReference type="NCBI Taxonomy" id="1915356"/>
    <lineage>
        <taxon>Eukaryota</taxon>
        <taxon>Metamonada</taxon>
        <taxon>Parabasalia</taxon>
        <taxon>Tritrichomonadida</taxon>
        <taxon>Tritrichomonadidae</taxon>
        <taxon>Tritrichomonas</taxon>
    </lineage>
</organism>
<keyword evidence="3" id="KW-1185">Reference proteome</keyword>
<accession>A0ABR2IQX3</accession>
<sequence length="121" mass="13758">MRTINSYTRHENNMINSFNSAINDGNEIMIDDLETKTSQLLLMTQTIDKALNTDENCRNALLESIDKTDLLMIKGNKFVSAIVNDQSYFGVFKIAFLVFTTLCSIYFGGKLALCFIIRNKK</sequence>
<keyword evidence="1" id="KW-0812">Transmembrane</keyword>
<name>A0ABR2IQX3_9EUKA</name>
<evidence type="ECO:0000256" key="1">
    <source>
        <dbReference type="SAM" id="Phobius"/>
    </source>
</evidence>
<evidence type="ECO:0000313" key="3">
    <source>
        <dbReference type="Proteomes" id="UP001470230"/>
    </source>
</evidence>